<dbReference type="Pfam" id="PF02098">
    <property type="entry name" value="His_binding"/>
    <property type="match status" value="1"/>
</dbReference>
<feature type="signal peptide" evidence="1">
    <location>
        <begin position="1"/>
        <end position="20"/>
    </location>
</feature>
<evidence type="ECO:0008006" key="3">
    <source>
        <dbReference type="Google" id="ProtNLM"/>
    </source>
</evidence>
<dbReference type="InterPro" id="IPR012674">
    <property type="entry name" value="Calycin"/>
</dbReference>
<dbReference type="GO" id="GO:0030682">
    <property type="term" value="P:symbiont-mediated perturbation of host defenses"/>
    <property type="evidence" value="ECO:0007669"/>
    <property type="project" value="InterPro"/>
</dbReference>
<dbReference type="GO" id="GO:0043176">
    <property type="term" value="F:amine binding"/>
    <property type="evidence" value="ECO:0007669"/>
    <property type="project" value="InterPro"/>
</dbReference>
<keyword evidence="1" id="KW-0732">Signal</keyword>
<organism evidence="2">
    <name type="scientific">Amblyomma maculatum</name>
    <name type="common">Gulf Coast tick</name>
    <dbReference type="NCBI Taxonomy" id="34609"/>
    <lineage>
        <taxon>Eukaryota</taxon>
        <taxon>Metazoa</taxon>
        <taxon>Ecdysozoa</taxon>
        <taxon>Arthropoda</taxon>
        <taxon>Chelicerata</taxon>
        <taxon>Arachnida</taxon>
        <taxon>Acari</taxon>
        <taxon>Parasitiformes</taxon>
        <taxon>Ixodida</taxon>
        <taxon>Ixodoidea</taxon>
        <taxon>Ixodidae</taxon>
        <taxon>Amblyomminae</taxon>
        <taxon>Amblyomma</taxon>
    </lineage>
</organism>
<dbReference type="InterPro" id="IPR002970">
    <property type="entry name" value="Tick_his-bd"/>
</dbReference>
<dbReference type="AlphaFoldDB" id="G3MQ64"/>
<dbReference type="SUPFAM" id="SSF50814">
    <property type="entry name" value="Lipocalins"/>
    <property type="match status" value="1"/>
</dbReference>
<dbReference type="EMBL" id="JO844015">
    <property type="protein sequence ID" value="AEO35632.1"/>
    <property type="molecule type" value="mRNA"/>
</dbReference>
<protein>
    <recommendedName>
        <fullName evidence="3">Lipocalin/cytosolic fatty-acid binding domain-containing protein</fullName>
    </recommendedName>
</protein>
<feature type="chain" id="PRO_5003447283" description="Lipocalin/cytosolic fatty-acid binding domain-containing protein" evidence="1">
    <location>
        <begin position="21"/>
        <end position="186"/>
    </location>
</feature>
<dbReference type="Gene3D" id="2.40.128.20">
    <property type="match status" value="1"/>
</dbReference>
<accession>G3MQ64</accession>
<reference evidence="2" key="1">
    <citation type="journal article" date="2011" name="PLoS ONE">
        <title>A deep insight into the sialotranscriptome of the gulf coast tick, Amblyomma maculatum.</title>
        <authorList>
            <person name="Karim S."/>
            <person name="Singh P."/>
            <person name="Ribeiro J.M."/>
        </authorList>
    </citation>
    <scope>NUCLEOTIDE SEQUENCE</scope>
    <source>
        <tissue evidence="2">Salivary gland</tissue>
    </source>
</reference>
<sequence>MTSCLRLPLSLLGVLCLCLATTPVFTSQECNQPGSEVPDAFKIFSQFLDVAAVLDTNANPIFKCLTATRISFDEEIPEATYRWTLNVHGSDEMKYPLVHYTPASTPDTVHTVINSDTSHSTISRFLYTDCETCAILQAQSFGPQCTLWVRPDLRDSIPKKCINKYTELCGEGVSLYDKETCREELA</sequence>
<name>G3MQ64_AMBMU</name>
<proteinExistence type="evidence at transcript level"/>
<evidence type="ECO:0000256" key="1">
    <source>
        <dbReference type="SAM" id="SignalP"/>
    </source>
</evidence>
<evidence type="ECO:0000313" key="2">
    <source>
        <dbReference type="EMBL" id="AEO35632.1"/>
    </source>
</evidence>